<accession>F2E641</accession>
<name>F2E641_HORVV</name>
<proteinExistence type="evidence at transcript level"/>
<reference evidence="2" key="1">
    <citation type="journal article" date="2011" name="Plant Physiol.">
        <title>Comprehensive sequence analysis of 24,783 barley full-length cDNAs derived from 12 clone libraries.</title>
        <authorList>
            <person name="Matsumoto T."/>
            <person name="Tanaka T."/>
            <person name="Sakai H."/>
            <person name="Amano N."/>
            <person name="Kanamori H."/>
            <person name="Kurita K."/>
            <person name="Kikuta A."/>
            <person name="Kamiya K."/>
            <person name="Yamamoto M."/>
            <person name="Ikawa H."/>
            <person name="Fujii N."/>
            <person name="Hori K."/>
            <person name="Itoh T."/>
            <person name="Sato K."/>
        </authorList>
    </citation>
    <scope>NUCLEOTIDE SEQUENCE</scope>
</reference>
<evidence type="ECO:0000313" key="2">
    <source>
        <dbReference type="EMBL" id="BAK02813.1"/>
    </source>
</evidence>
<feature type="region of interest" description="Disordered" evidence="1">
    <location>
        <begin position="46"/>
        <end position="70"/>
    </location>
</feature>
<sequence>MKKRKQSTDVITKIKWTKIRMHALPNHLRNCEHRLTVSRRKDYEERKRNYALKKSANDRTSKKPSLIQDL</sequence>
<dbReference type="EMBL" id="AK371615">
    <property type="protein sequence ID" value="BAK02813.1"/>
    <property type="molecule type" value="mRNA"/>
</dbReference>
<protein>
    <submittedName>
        <fullName evidence="2">Predicted protein</fullName>
    </submittedName>
</protein>
<organism evidence="2">
    <name type="scientific">Hordeum vulgare subsp. vulgare</name>
    <name type="common">Domesticated barley</name>
    <dbReference type="NCBI Taxonomy" id="112509"/>
    <lineage>
        <taxon>Eukaryota</taxon>
        <taxon>Viridiplantae</taxon>
        <taxon>Streptophyta</taxon>
        <taxon>Embryophyta</taxon>
        <taxon>Tracheophyta</taxon>
        <taxon>Spermatophyta</taxon>
        <taxon>Magnoliopsida</taxon>
        <taxon>Liliopsida</taxon>
        <taxon>Poales</taxon>
        <taxon>Poaceae</taxon>
        <taxon>BOP clade</taxon>
        <taxon>Pooideae</taxon>
        <taxon>Triticodae</taxon>
        <taxon>Triticeae</taxon>
        <taxon>Hordeinae</taxon>
        <taxon>Hordeum</taxon>
    </lineage>
</organism>
<dbReference type="AlphaFoldDB" id="F2E641"/>
<evidence type="ECO:0000256" key="1">
    <source>
        <dbReference type="SAM" id="MobiDB-lite"/>
    </source>
</evidence>